<keyword evidence="4 10" id="KW-0863">Zinc-finger</keyword>
<feature type="compositionally biased region" description="Basic and acidic residues" evidence="11">
    <location>
        <begin position="374"/>
        <end position="387"/>
    </location>
</feature>
<feature type="compositionally biased region" description="Polar residues" evidence="11">
    <location>
        <begin position="729"/>
        <end position="747"/>
    </location>
</feature>
<evidence type="ECO:0000256" key="9">
    <source>
        <dbReference type="ARBA" id="ARBA00068876"/>
    </source>
</evidence>
<feature type="region of interest" description="Disordered" evidence="11">
    <location>
        <begin position="357"/>
        <end position="395"/>
    </location>
</feature>
<evidence type="ECO:0000256" key="3">
    <source>
        <dbReference type="ARBA" id="ARBA00022737"/>
    </source>
</evidence>
<accession>A0A7R8VQ33</accession>
<keyword evidence="3" id="KW-0677">Repeat</keyword>
<evidence type="ECO:0000313" key="13">
    <source>
        <dbReference type="EMBL" id="CAD7201031.1"/>
    </source>
</evidence>
<feature type="domain" description="C2H2-type" evidence="12">
    <location>
        <begin position="1141"/>
        <end position="1168"/>
    </location>
</feature>
<evidence type="ECO:0000259" key="12">
    <source>
        <dbReference type="PROSITE" id="PS50157"/>
    </source>
</evidence>
<protein>
    <recommendedName>
        <fullName evidence="9">Zinc finger protein 865</fullName>
    </recommendedName>
</protein>
<feature type="region of interest" description="Disordered" evidence="11">
    <location>
        <begin position="79"/>
        <end position="112"/>
    </location>
</feature>
<evidence type="ECO:0000256" key="7">
    <source>
        <dbReference type="ARBA" id="ARBA00023163"/>
    </source>
</evidence>
<comment type="subcellular location">
    <subcellularLocation>
        <location evidence="1">Nucleus</location>
    </subcellularLocation>
</comment>
<dbReference type="Gene3D" id="3.30.160.60">
    <property type="entry name" value="Classic Zinc Finger"/>
    <property type="match status" value="14"/>
</dbReference>
<dbReference type="PANTHER" id="PTHR47772:SF13">
    <property type="entry name" value="GASTRULA ZINC FINGER PROTEIN XLCGF49.1-LIKE-RELATED"/>
    <property type="match status" value="1"/>
</dbReference>
<dbReference type="InterPro" id="IPR050636">
    <property type="entry name" value="C2H2-ZF_domain-containing"/>
</dbReference>
<feature type="domain" description="C2H2-type" evidence="12">
    <location>
        <begin position="940"/>
        <end position="967"/>
    </location>
</feature>
<dbReference type="GO" id="GO:0005634">
    <property type="term" value="C:nucleus"/>
    <property type="evidence" value="ECO:0007669"/>
    <property type="project" value="UniProtKB-SubCell"/>
</dbReference>
<dbReference type="SMART" id="SM00355">
    <property type="entry name" value="ZnF_C2H2"/>
    <property type="match status" value="19"/>
</dbReference>
<keyword evidence="7" id="KW-0804">Transcription</keyword>
<feature type="domain" description="C2H2-type" evidence="12">
    <location>
        <begin position="1085"/>
        <end position="1112"/>
    </location>
</feature>
<dbReference type="PROSITE" id="PS50157">
    <property type="entry name" value="ZINC_FINGER_C2H2_2"/>
    <property type="match status" value="17"/>
</dbReference>
<keyword evidence="5" id="KW-0862">Zinc</keyword>
<dbReference type="FunFam" id="3.30.160.60:FF:000100">
    <property type="entry name" value="Zinc finger 45-like"/>
    <property type="match status" value="1"/>
</dbReference>
<dbReference type="GO" id="GO:0006355">
    <property type="term" value="P:regulation of DNA-templated transcription"/>
    <property type="evidence" value="ECO:0007669"/>
    <property type="project" value="UniProtKB-ARBA"/>
</dbReference>
<feature type="domain" description="C2H2-type" evidence="12">
    <location>
        <begin position="295"/>
        <end position="322"/>
    </location>
</feature>
<dbReference type="SUPFAM" id="SSF57667">
    <property type="entry name" value="beta-beta-alpha zinc fingers"/>
    <property type="match status" value="9"/>
</dbReference>
<dbReference type="InterPro" id="IPR013087">
    <property type="entry name" value="Znf_C2H2_type"/>
</dbReference>
<feature type="domain" description="C2H2-type" evidence="12">
    <location>
        <begin position="323"/>
        <end position="345"/>
    </location>
</feature>
<dbReference type="InterPro" id="IPR036236">
    <property type="entry name" value="Znf_C2H2_sf"/>
</dbReference>
<dbReference type="EMBL" id="OA567984">
    <property type="protein sequence ID" value="CAD7201031.1"/>
    <property type="molecule type" value="Genomic_DNA"/>
</dbReference>
<dbReference type="GO" id="GO:0008270">
    <property type="term" value="F:zinc ion binding"/>
    <property type="evidence" value="ECO:0007669"/>
    <property type="project" value="UniProtKB-KW"/>
</dbReference>
<gene>
    <name evidence="13" type="ORF">TDIB3V08_LOCUS7236</name>
</gene>
<feature type="domain" description="C2H2-type" evidence="12">
    <location>
        <begin position="1169"/>
        <end position="1196"/>
    </location>
</feature>
<proteinExistence type="predicted"/>
<evidence type="ECO:0000256" key="10">
    <source>
        <dbReference type="PROSITE-ProRule" id="PRU00042"/>
    </source>
</evidence>
<feature type="region of interest" description="Disordered" evidence="11">
    <location>
        <begin position="727"/>
        <end position="777"/>
    </location>
</feature>
<evidence type="ECO:0000256" key="8">
    <source>
        <dbReference type="ARBA" id="ARBA00023242"/>
    </source>
</evidence>
<evidence type="ECO:0000256" key="11">
    <source>
        <dbReference type="SAM" id="MobiDB-lite"/>
    </source>
</evidence>
<reference evidence="13" key="1">
    <citation type="submission" date="2020-11" db="EMBL/GenBank/DDBJ databases">
        <authorList>
            <person name="Tran Van P."/>
        </authorList>
    </citation>
    <scope>NUCLEOTIDE SEQUENCE</scope>
</reference>
<feature type="domain" description="C2H2-type" evidence="12">
    <location>
        <begin position="998"/>
        <end position="1026"/>
    </location>
</feature>
<dbReference type="FunFam" id="3.30.160.60:FF:000145">
    <property type="entry name" value="Zinc finger protein 574"/>
    <property type="match status" value="1"/>
</dbReference>
<evidence type="ECO:0000256" key="4">
    <source>
        <dbReference type="ARBA" id="ARBA00022771"/>
    </source>
</evidence>
<sequence length="1200" mass="137361">MKTSQKYPGCVQDVQTKNTHTNKKAVQQQKRKFPSKRRKTQRFSLQTTQDPAHFPCKHCDEYFTQEQLLRRHTKLHSNTVGLTQTEEKDENKVSNSTSANKKRAENNGKRRGKFKNKPYVCDQCEIICRTKLELRQHLKIHTERNERQYTCEYCGKEFKLKSLLQHHMESHTDKTDAKNSLMCNICGKKYKKSGSLTKHALEHEGKGRFKCRLCREIFPTDCERAKHREKVHEKPWKCDLCPNTFMSKDKLDQHVKWHVNKESEVFVCNVCSKEFKLKVNLKIHVESRCGTDPQHACKDCGKAFMTRGTLITHALLHTGIRPYMCEACGSTFSCIGNLIKHRKTHRDKCGQNAVTGVKKTDKERASSASTSKLHLPEKPKVSPEKVFQKSTPTPVTLQRSSELPALPAVGYYNSYKQPSYEENHHWVNPLSMCNEAVNERLHPSTELQGVTELSRKSSHLYWGGSSSIMGTHQESAQTSYGPYNNAAKDMCYDTVQARIFYPAASEVHKPAGNFFQNLDADKPPYCPRFHDPENDKLPYSYKIHNMDNGKLAYNPRSTNDGFRQAETNRVPINSRLMENISQNMNASHRVSEYQTTGNNPQTNCLQSVSFTGSTEKRPTCDGLIADLDSKLNISLDTFVGHTENKMNNSFLYPIIREHLNHIKESCPEDIKKNDEGLVADVNSKASLLLDTIVGPTEDKMDNSFLYPAIRECSTQINKTCTEEIKKTDVSANTNSKDNLKNELNLTSESEDDNEDIKAKGVDSTESDDDDDNFDKTDVDCYKNNSDFNLNDELDEETNFYPKDQEVGNDDASSVKKPIRERKQKFPVKCNVLKSENIEELSQGNLNALPCKQNDSLKPHQSNLCKLEETILDSFSSCQFDRKFDSKLDLQEHVLVHTTSSGTTNDIQQVNSISEDDESLDKRLSRYLFKTGGDSVPNKKFLCQYCNKGFSFISRLNRHRKLHIEEEKETPLCRFCGKKYFNKACLRKHESQHKGAGVYQCRECKEGFESKSDYRQHRLKRHGREHVCSSCQRTFSNASNLRIHMNNKHTDHTPESYACQLCGKQFKQKGNLKVHVDSRCGSEPRHTCSVCGKAFMSVGSLSTHFLLHTGEKTFLCRFCGKNYRLKVEMQRHERTHTGEKPFVCKVCGKAFAHRESLITHATLHTGLRPYMCESCGSTFSCIGNLIKHRQTHNRRCQIAAR</sequence>
<feature type="domain" description="C2H2-type" evidence="12">
    <location>
        <begin position="266"/>
        <end position="293"/>
    </location>
</feature>
<feature type="domain" description="C2H2-type" evidence="12">
    <location>
        <begin position="1113"/>
        <end position="1140"/>
    </location>
</feature>
<dbReference type="PANTHER" id="PTHR47772">
    <property type="entry name" value="ZINC FINGER PROTEIN 200"/>
    <property type="match status" value="1"/>
</dbReference>
<keyword evidence="6" id="KW-0805">Transcription regulation</keyword>
<feature type="domain" description="C2H2-type" evidence="12">
    <location>
        <begin position="1025"/>
        <end position="1053"/>
    </location>
</feature>
<dbReference type="AlphaFoldDB" id="A0A7R8VQ33"/>
<name>A0A7R8VQ33_TIMDO</name>
<dbReference type="Pfam" id="PF00096">
    <property type="entry name" value="zf-C2H2"/>
    <property type="match status" value="7"/>
</dbReference>
<feature type="compositionally biased region" description="Basic residues" evidence="11">
    <location>
        <begin position="29"/>
        <end position="41"/>
    </location>
</feature>
<feature type="domain" description="C2H2-type" evidence="12">
    <location>
        <begin position="181"/>
        <end position="208"/>
    </location>
</feature>
<keyword evidence="8" id="KW-0539">Nucleus</keyword>
<evidence type="ECO:0000256" key="5">
    <source>
        <dbReference type="ARBA" id="ARBA00022833"/>
    </source>
</evidence>
<dbReference type="FunFam" id="3.30.160.60:FF:002343">
    <property type="entry name" value="Zinc finger protein 33A"/>
    <property type="match status" value="1"/>
</dbReference>
<feature type="domain" description="C2H2-type" evidence="12">
    <location>
        <begin position="54"/>
        <end position="81"/>
    </location>
</feature>
<dbReference type="FunFam" id="3.30.160.60:FF:000352">
    <property type="entry name" value="zinc finger protein 3 homolog"/>
    <property type="match status" value="1"/>
</dbReference>
<feature type="domain" description="C2H2-type" evidence="12">
    <location>
        <begin position="149"/>
        <end position="176"/>
    </location>
</feature>
<feature type="compositionally biased region" description="Polar residues" evidence="11">
    <location>
        <begin position="13"/>
        <end position="28"/>
    </location>
</feature>
<keyword evidence="2" id="KW-0479">Metal-binding</keyword>
<organism evidence="13">
    <name type="scientific">Timema douglasi</name>
    <name type="common">Walking stick</name>
    <dbReference type="NCBI Taxonomy" id="61478"/>
    <lineage>
        <taxon>Eukaryota</taxon>
        <taxon>Metazoa</taxon>
        <taxon>Ecdysozoa</taxon>
        <taxon>Arthropoda</taxon>
        <taxon>Hexapoda</taxon>
        <taxon>Insecta</taxon>
        <taxon>Pterygota</taxon>
        <taxon>Neoptera</taxon>
        <taxon>Polyneoptera</taxon>
        <taxon>Phasmatodea</taxon>
        <taxon>Timematodea</taxon>
        <taxon>Timematoidea</taxon>
        <taxon>Timematidae</taxon>
        <taxon>Timema</taxon>
    </lineage>
</organism>
<dbReference type="PROSITE" id="PS00028">
    <property type="entry name" value="ZINC_FINGER_C2H2_1"/>
    <property type="match status" value="14"/>
</dbReference>
<dbReference type="FunFam" id="3.30.160.60:FF:000446">
    <property type="entry name" value="Zinc finger protein"/>
    <property type="match status" value="2"/>
</dbReference>
<feature type="domain" description="C2H2-type" evidence="12">
    <location>
        <begin position="970"/>
        <end position="997"/>
    </location>
</feature>
<feature type="domain" description="C2H2-type" evidence="12">
    <location>
        <begin position="1056"/>
        <end position="1083"/>
    </location>
</feature>
<evidence type="ECO:0000256" key="6">
    <source>
        <dbReference type="ARBA" id="ARBA00023015"/>
    </source>
</evidence>
<feature type="domain" description="C2H2-type" evidence="12">
    <location>
        <begin position="236"/>
        <end position="263"/>
    </location>
</feature>
<feature type="domain" description="C2H2-type" evidence="12">
    <location>
        <begin position="119"/>
        <end position="146"/>
    </location>
</feature>
<evidence type="ECO:0000256" key="2">
    <source>
        <dbReference type="ARBA" id="ARBA00022723"/>
    </source>
</evidence>
<evidence type="ECO:0000256" key="1">
    <source>
        <dbReference type="ARBA" id="ARBA00004123"/>
    </source>
</evidence>
<feature type="region of interest" description="Disordered" evidence="11">
    <location>
        <begin position="1"/>
        <end position="47"/>
    </location>
</feature>